<evidence type="ECO:0000313" key="2">
    <source>
        <dbReference type="EMBL" id="MBO8452347.1"/>
    </source>
</evidence>
<dbReference type="SMART" id="SM00642">
    <property type="entry name" value="Aamy"/>
    <property type="match status" value="1"/>
</dbReference>
<organism evidence="2 3">
    <name type="scientific">Candidatus Cryptobacteroides intestinavium</name>
    <dbReference type="NCBI Taxonomy" id="2840766"/>
    <lineage>
        <taxon>Bacteria</taxon>
        <taxon>Pseudomonadati</taxon>
        <taxon>Bacteroidota</taxon>
        <taxon>Bacteroidia</taxon>
        <taxon>Bacteroidales</taxon>
        <taxon>Candidatus Cryptobacteroides</taxon>
    </lineage>
</organism>
<dbReference type="SUPFAM" id="SSF51445">
    <property type="entry name" value="(Trans)glycosidases"/>
    <property type="match status" value="1"/>
</dbReference>
<evidence type="ECO:0000313" key="3">
    <source>
        <dbReference type="Proteomes" id="UP000823661"/>
    </source>
</evidence>
<dbReference type="SUPFAM" id="SSF51011">
    <property type="entry name" value="Glycosyl hydrolase domain"/>
    <property type="match status" value="1"/>
</dbReference>
<dbReference type="GO" id="GO:0004556">
    <property type="term" value="F:alpha-amylase activity"/>
    <property type="evidence" value="ECO:0007669"/>
    <property type="project" value="TreeGrafter"/>
</dbReference>
<name>A0A9D9ESC5_9BACT</name>
<dbReference type="GO" id="GO:0009313">
    <property type="term" value="P:oligosaccharide catabolic process"/>
    <property type="evidence" value="ECO:0007669"/>
    <property type="project" value="TreeGrafter"/>
</dbReference>
<dbReference type="Gene3D" id="3.20.20.80">
    <property type="entry name" value="Glycosidases"/>
    <property type="match status" value="2"/>
</dbReference>
<dbReference type="InterPro" id="IPR017853">
    <property type="entry name" value="GH"/>
</dbReference>
<reference evidence="2" key="2">
    <citation type="journal article" date="2021" name="PeerJ">
        <title>Extensive microbial diversity within the chicken gut microbiome revealed by metagenomics and culture.</title>
        <authorList>
            <person name="Gilroy R."/>
            <person name="Ravi A."/>
            <person name="Getino M."/>
            <person name="Pursley I."/>
            <person name="Horton D.L."/>
            <person name="Alikhan N.F."/>
            <person name="Baker D."/>
            <person name="Gharbi K."/>
            <person name="Hall N."/>
            <person name="Watson M."/>
            <person name="Adriaenssens E.M."/>
            <person name="Foster-Nyarko E."/>
            <person name="Jarju S."/>
            <person name="Secka A."/>
            <person name="Antonio M."/>
            <person name="Oren A."/>
            <person name="Chaudhuri R.R."/>
            <person name="La Ragione R."/>
            <person name="Hildebrand F."/>
            <person name="Pallen M.J."/>
        </authorList>
    </citation>
    <scope>NUCLEOTIDE SEQUENCE</scope>
    <source>
        <strain evidence="2">B1-20833</strain>
    </source>
</reference>
<protein>
    <submittedName>
        <fullName evidence="2">Alpha-amylase</fullName>
    </submittedName>
</protein>
<gene>
    <name evidence="2" type="ORF">IAC06_05635</name>
</gene>
<evidence type="ECO:0000259" key="1">
    <source>
        <dbReference type="SMART" id="SM00642"/>
    </source>
</evidence>
<comment type="caution">
    <text evidence="2">The sequence shown here is derived from an EMBL/GenBank/DDBJ whole genome shotgun (WGS) entry which is preliminary data.</text>
</comment>
<dbReference type="Pfam" id="PF00128">
    <property type="entry name" value="Alpha-amylase"/>
    <property type="match status" value="1"/>
</dbReference>
<dbReference type="PANTHER" id="PTHR10357:SF205">
    <property type="entry name" value="O-GLYCOSYL HYDROLASE FAMILY 13"/>
    <property type="match status" value="1"/>
</dbReference>
<dbReference type="PANTHER" id="PTHR10357">
    <property type="entry name" value="ALPHA-AMYLASE FAMILY MEMBER"/>
    <property type="match status" value="1"/>
</dbReference>
<dbReference type="Proteomes" id="UP000823661">
    <property type="component" value="Unassembled WGS sequence"/>
</dbReference>
<dbReference type="EMBL" id="JADIMI010000055">
    <property type="protein sequence ID" value="MBO8452347.1"/>
    <property type="molecule type" value="Genomic_DNA"/>
</dbReference>
<reference evidence="2" key="1">
    <citation type="submission" date="2020-10" db="EMBL/GenBank/DDBJ databases">
        <authorList>
            <person name="Gilroy R."/>
        </authorList>
    </citation>
    <scope>NUCLEOTIDE SEQUENCE</scope>
    <source>
        <strain evidence="2">B1-20833</strain>
    </source>
</reference>
<dbReference type="InterPro" id="IPR006047">
    <property type="entry name" value="GH13_cat_dom"/>
</dbReference>
<dbReference type="AlphaFoldDB" id="A0A9D9ESC5"/>
<feature type="domain" description="Glycosyl hydrolase family 13 catalytic" evidence="1">
    <location>
        <begin position="8"/>
        <end position="417"/>
    </location>
</feature>
<accession>A0A9D9ESC5</accession>
<sequence>MDKPIIYQVLPRLWGNCNTANIKNGTLDQNGTGRFSDIDSASLDYFRWLGCSHIWYTGVIRHATRESSHGCISSNPQFVKGNAGSPYAIVDYYDVNPYLAEDPDNRMAEFESLLKRTHDAGLKAIIDFVPNHVSRDYGKVSPVPGHPVLGDDDDRSVHWKPENDFYYYPGQELKLPVPPAPGCEAYREYPAMATGNNCFSPEPGINDWYETVKINYCETWSPTWDKMYDIVRFWAGKGVDGFRCDMVELVPAAFFRWLIDMIHKDFPEVIFIAEVYQKDLYRKYIREVGFDYLYDKSGLYDTLRTVVAKNVDDNGMPVELWQSAEGITRNWQYLGDLQPYMLNFLENHDEQRFASDFFGKDAAGSFAALNVSLCLNPAPFMLYMGQEIGERGMDEEGFSGCDGRTTIFDWWSVSSLRKLYTIIHKDLYKSIESGTLDKTILSENGITEKDAMVFRRYARAMRFAAKSGAVRKGISYDLCYCNTAAEGFDKTRHFAWLRDYGEETLLFVANFSDREAQMELTIPEHAFEWMELPVTPMLNPETRIRVNVPPMDATMFTLSEPL</sequence>
<proteinExistence type="predicted"/>